<gene>
    <name evidence="3" type="ORF">U0R11_06685</name>
</gene>
<dbReference type="Proteomes" id="UP001623558">
    <property type="component" value="Unassembled WGS sequence"/>
</dbReference>
<accession>A0ABW8RTL5</accession>
<dbReference type="InterPro" id="IPR029044">
    <property type="entry name" value="Nucleotide-diphossugar_trans"/>
</dbReference>
<dbReference type="SUPFAM" id="SSF53448">
    <property type="entry name" value="Nucleotide-diphospho-sugar transferases"/>
    <property type="match status" value="1"/>
</dbReference>
<protein>
    <recommendedName>
        <fullName evidence="2">Glycosyltransferase 2-like domain-containing protein</fullName>
    </recommendedName>
</protein>
<name>A0ABW8RTL5_9BACT</name>
<evidence type="ECO:0000259" key="2">
    <source>
        <dbReference type="Pfam" id="PF00535"/>
    </source>
</evidence>
<evidence type="ECO:0000313" key="4">
    <source>
        <dbReference type="Proteomes" id="UP001623558"/>
    </source>
</evidence>
<feature type="transmembrane region" description="Helical" evidence="1">
    <location>
        <begin position="269"/>
        <end position="286"/>
    </location>
</feature>
<dbReference type="Pfam" id="PF00535">
    <property type="entry name" value="Glycos_transf_2"/>
    <property type="match status" value="1"/>
</dbReference>
<evidence type="ECO:0000256" key="1">
    <source>
        <dbReference type="SAM" id="Phobius"/>
    </source>
</evidence>
<dbReference type="Gene3D" id="3.90.550.10">
    <property type="entry name" value="Spore Coat Polysaccharide Biosynthesis Protein SpsA, Chain A"/>
    <property type="match status" value="1"/>
</dbReference>
<keyword evidence="1" id="KW-0812">Transmembrane</keyword>
<dbReference type="RefSeq" id="WP_406750786.1">
    <property type="nucleotide sequence ID" value="NZ_JBEWZH010000004.1"/>
</dbReference>
<reference evidence="3 4" key="1">
    <citation type="submission" date="2024-07" db="EMBL/GenBank/DDBJ databases">
        <authorList>
            <person name="Pitt A."/>
            <person name="Hahn M.W."/>
        </authorList>
    </citation>
    <scope>NUCLEOTIDE SEQUENCE [LARGE SCALE GENOMIC DNA]</scope>
    <source>
        <strain evidence="3 4">1-SAACH-A3</strain>
    </source>
</reference>
<comment type="caution">
    <text evidence="3">The sequence shown here is derived from an EMBL/GenBank/DDBJ whole genome shotgun (WGS) entry which is preliminary data.</text>
</comment>
<dbReference type="EMBL" id="JBEWZH010000004">
    <property type="protein sequence ID" value="MFL0162073.1"/>
    <property type="molecule type" value="Genomic_DNA"/>
</dbReference>
<evidence type="ECO:0000313" key="3">
    <source>
        <dbReference type="EMBL" id="MFL0162073.1"/>
    </source>
</evidence>
<sequence length="291" mass="32914">MSIDQANKQSLSVVIATLGGDSLQATIDSLNQSSIKPEEIIIAIPVGFEERVATISAENVQILVTQSKGQVSQRCEGFSAAKYYFILQCDDDILLAENCIEELMVASNSMGNTCACASSLFFVNSNKSVYQQTNKGWLTHVYYALLNGREGFKEGVVTKAGTEIGVDTSQKTGQDIIPVEWLPGGLVLHRRENLILNNYFPHVGKAYGEDLYHSFELRKLGISLYVVKEAQAWIDDPRDMELPSFFMFFKNLKKDFEARKYYVRMSHKSLFRTYFFYLFISLSFVVKKVKH</sequence>
<keyword evidence="1" id="KW-0472">Membrane</keyword>
<keyword evidence="4" id="KW-1185">Reference proteome</keyword>
<proteinExistence type="predicted"/>
<keyword evidence="1" id="KW-1133">Transmembrane helix</keyword>
<feature type="domain" description="Glycosyltransferase 2-like" evidence="2">
    <location>
        <begin position="12"/>
        <end position="155"/>
    </location>
</feature>
<dbReference type="InterPro" id="IPR001173">
    <property type="entry name" value="Glyco_trans_2-like"/>
</dbReference>
<organism evidence="3 4">
    <name type="scientific">Aquirufa salirivi</name>
    <dbReference type="NCBI Taxonomy" id="3104729"/>
    <lineage>
        <taxon>Bacteria</taxon>
        <taxon>Pseudomonadati</taxon>
        <taxon>Bacteroidota</taxon>
        <taxon>Cytophagia</taxon>
        <taxon>Cytophagales</taxon>
        <taxon>Flectobacillaceae</taxon>
        <taxon>Aquirufa</taxon>
    </lineage>
</organism>